<organism evidence="1 2">
    <name type="scientific">Scophthalmus maximus</name>
    <name type="common">Turbot</name>
    <name type="synonym">Psetta maxima</name>
    <dbReference type="NCBI Taxonomy" id="52904"/>
    <lineage>
        <taxon>Eukaryota</taxon>
        <taxon>Metazoa</taxon>
        <taxon>Chordata</taxon>
        <taxon>Craniata</taxon>
        <taxon>Vertebrata</taxon>
        <taxon>Euteleostomi</taxon>
        <taxon>Actinopterygii</taxon>
        <taxon>Neopterygii</taxon>
        <taxon>Teleostei</taxon>
        <taxon>Neoteleostei</taxon>
        <taxon>Acanthomorphata</taxon>
        <taxon>Carangaria</taxon>
        <taxon>Pleuronectiformes</taxon>
        <taxon>Pleuronectoidei</taxon>
        <taxon>Scophthalmidae</taxon>
        <taxon>Scophthalmus</taxon>
    </lineage>
</organism>
<proteinExistence type="predicted"/>
<keyword evidence="2" id="KW-1185">Reference proteome</keyword>
<accession>A0A2U9CP34</accession>
<dbReference type="AlphaFoldDB" id="A0A2U9CP34"/>
<reference evidence="1 2" key="1">
    <citation type="submission" date="2017-12" db="EMBL/GenBank/DDBJ databases">
        <title>Integrating genomic resources of turbot (Scophthalmus maximus) in depth evaluation of genetic and physical mapping variation across individuals.</title>
        <authorList>
            <person name="Martinez P."/>
        </authorList>
    </citation>
    <scope>NUCLEOTIDE SEQUENCE [LARGE SCALE GENOMIC DNA]</scope>
</reference>
<dbReference type="EMBL" id="CP026261">
    <property type="protein sequence ID" value="AWP18307.1"/>
    <property type="molecule type" value="Genomic_DNA"/>
</dbReference>
<evidence type="ECO:0000313" key="1">
    <source>
        <dbReference type="EMBL" id="AWP18307.1"/>
    </source>
</evidence>
<gene>
    <name evidence="1" type="ORF">SMAX5B_001388</name>
</gene>
<sequence length="66" mass="7073">MDIEALYESVNVTCTVNRSGWSIPGVSLKNKKHTDRGRNAIQLSSSVVGDQDAADTVVHSLDSVVT</sequence>
<protein>
    <submittedName>
        <fullName evidence="1">Uncharacterized protein</fullName>
    </submittedName>
</protein>
<evidence type="ECO:0000313" key="2">
    <source>
        <dbReference type="Proteomes" id="UP000246464"/>
    </source>
</evidence>
<name>A0A2U9CP34_SCOMX</name>
<dbReference type="Proteomes" id="UP000246464">
    <property type="component" value="Chromosome 19"/>
</dbReference>